<proteinExistence type="predicted"/>
<gene>
    <name evidence="1" type="ORF">CGI_10022333</name>
</gene>
<evidence type="ECO:0008006" key="2">
    <source>
        <dbReference type="Google" id="ProtNLM"/>
    </source>
</evidence>
<sequence>MTQGMKHITRSFFGLCLFGVLVILISLQIDLRQKYIQPSLEALFVHNTEVFVKEYTVKPEKYSCPSNVSSTRVEDILCLHPQILPNAGVLGKETWFWSWRRYGEYTDGYTKVTVKLSRHGDPMDFWDHKHWRDIHQNDPYANVPKVMTPHLVKHVLPNIKLILLLREPAERRTLLYDVESDAIYLDSLKAVKN</sequence>
<dbReference type="SUPFAM" id="SSF52540">
    <property type="entry name" value="P-loop containing nucleoside triphosphate hydrolases"/>
    <property type="match status" value="1"/>
</dbReference>
<protein>
    <recommendedName>
        <fullName evidence="2">Carbohydrate sulfotransferase 15</fullName>
    </recommendedName>
</protein>
<accession>K1R1J4</accession>
<evidence type="ECO:0000313" key="1">
    <source>
        <dbReference type="EMBL" id="EKC43127.1"/>
    </source>
</evidence>
<name>K1R1J4_MAGGI</name>
<dbReference type="AlphaFoldDB" id="K1R1J4"/>
<dbReference type="EMBL" id="JH818221">
    <property type="protein sequence ID" value="EKC43127.1"/>
    <property type="molecule type" value="Genomic_DNA"/>
</dbReference>
<dbReference type="HOGENOM" id="CLU_1410095_0_0_1"/>
<dbReference type="InterPro" id="IPR027417">
    <property type="entry name" value="P-loop_NTPase"/>
</dbReference>
<organism evidence="1">
    <name type="scientific">Magallana gigas</name>
    <name type="common">Pacific oyster</name>
    <name type="synonym">Crassostrea gigas</name>
    <dbReference type="NCBI Taxonomy" id="29159"/>
    <lineage>
        <taxon>Eukaryota</taxon>
        <taxon>Metazoa</taxon>
        <taxon>Spiralia</taxon>
        <taxon>Lophotrochozoa</taxon>
        <taxon>Mollusca</taxon>
        <taxon>Bivalvia</taxon>
        <taxon>Autobranchia</taxon>
        <taxon>Pteriomorphia</taxon>
        <taxon>Ostreida</taxon>
        <taxon>Ostreoidea</taxon>
        <taxon>Ostreidae</taxon>
        <taxon>Magallana</taxon>
    </lineage>
</organism>
<dbReference type="InParanoid" id="K1R1J4"/>
<dbReference type="Gene3D" id="3.40.50.300">
    <property type="entry name" value="P-loop containing nucleotide triphosphate hydrolases"/>
    <property type="match status" value="1"/>
</dbReference>
<reference evidence="1" key="1">
    <citation type="journal article" date="2012" name="Nature">
        <title>The oyster genome reveals stress adaptation and complexity of shell formation.</title>
        <authorList>
            <person name="Zhang G."/>
            <person name="Fang X."/>
            <person name="Guo X."/>
            <person name="Li L."/>
            <person name="Luo R."/>
            <person name="Xu F."/>
            <person name="Yang P."/>
            <person name="Zhang L."/>
            <person name="Wang X."/>
            <person name="Qi H."/>
            <person name="Xiong Z."/>
            <person name="Que H."/>
            <person name="Xie Y."/>
            <person name="Holland P.W."/>
            <person name="Paps J."/>
            <person name="Zhu Y."/>
            <person name="Wu F."/>
            <person name="Chen Y."/>
            <person name="Wang J."/>
            <person name="Peng C."/>
            <person name="Meng J."/>
            <person name="Yang L."/>
            <person name="Liu J."/>
            <person name="Wen B."/>
            <person name="Zhang N."/>
            <person name="Huang Z."/>
            <person name="Zhu Q."/>
            <person name="Feng Y."/>
            <person name="Mount A."/>
            <person name="Hedgecock D."/>
            <person name="Xu Z."/>
            <person name="Liu Y."/>
            <person name="Domazet-Loso T."/>
            <person name="Du Y."/>
            <person name="Sun X."/>
            <person name="Zhang S."/>
            <person name="Liu B."/>
            <person name="Cheng P."/>
            <person name="Jiang X."/>
            <person name="Li J."/>
            <person name="Fan D."/>
            <person name="Wang W."/>
            <person name="Fu W."/>
            <person name="Wang T."/>
            <person name="Wang B."/>
            <person name="Zhang J."/>
            <person name="Peng Z."/>
            <person name="Li Y."/>
            <person name="Li N."/>
            <person name="Wang J."/>
            <person name="Chen M."/>
            <person name="He Y."/>
            <person name="Tan F."/>
            <person name="Song X."/>
            <person name="Zheng Q."/>
            <person name="Huang R."/>
            <person name="Yang H."/>
            <person name="Du X."/>
            <person name="Chen L."/>
            <person name="Yang M."/>
            <person name="Gaffney P.M."/>
            <person name="Wang S."/>
            <person name="Luo L."/>
            <person name="She Z."/>
            <person name="Ming Y."/>
            <person name="Huang W."/>
            <person name="Zhang S."/>
            <person name="Huang B."/>
            <person name="Zhang Y."/>
            <person name="Qu T."/>
            <person name="Ni P."/>
            <person name="Miao G."/>
            <person name="Wang J."/>
            <person name="Wang Q."/>
            <person name="Steinberg C.E."/>
            <person name="Wang H."/>
            <person name="Li N."/>
            <person name="Qian L."/>
            <person name="Zhang G."/>
            <person name="Li Y."/>
            <person name="Yang H."/>
            <person name="Liu X."/>
            <person name="Wang J."/>
            <person name="Yin Y."/>
            <person name="Wang J."/>
        </authorList>
    </citation>
    <scope>NUCLEOTIDE SEQUENCE [LARGE SCALE GENOMIC DNA]</scope>
    <source>
        <strain evidence="1">05x7-T-G4-1.051#20</strain>
    </source>
</reference>